<keyword evidence="5" id="KW-1185">Reference proteome</keyword>
<dbReference type="Gene3D" id="2.140.10.30">
    <property type="entry name" value="Dipeptidylpeptidase IV, N-terminal domain"/>
    <property type="match status" value="1"/>
</dbReference>
<reference evidence="4" key="1">
    <citation type="submission" date="2021-05" db="EMBL/GenBank/DDBJ databases">
        <title>Complete genome sequence of the cellulolytic planctomycete Telmatocola sphagniphila SP2T and characterization of the first cellulase from planctomycetes.</title>
        <authorList>
            <person name="Rakitin A.L."/>
            <person name="Beletsky A.V."/>
            <person name="Naumoff D.G."/>
            <person name="Kulichevskaya I.S."/>
            <person name="Mardanov A.V."/>
            <person name="Ravin N.V."/>
            <person name="Dedysh S.N."/>
        </authorList>
    </citation>
    <scope>NUCLEOTIDE SEQUENCE</scope>
    <source>
        <strain evidence="4">SP2T</strain>
    </source>
</reference>
<proteinExistence type="predicted"/>
<evidence type="ECO:0000313" key="4">
    <source>
        <dbReference type="EMBL" id="QVL32889.1"/>
    </source>
</evidence>
<organism evidence="4 5">
    <name type="scientific">Telmatocola sphagniphila</name>
    <dbReference type="NCBI Taxonomy" id="1123043"/>
    <lineage>
        <taxon>Bacteria</taxon>
        <taxon>Pseudomonadati</taxon>
        <taxon>Planctomycetota</taxon>
        <taxon>Planctomycetia</taxon>
        <taxon>Gemmatales</taxon>
        <taxon>Gemmataceae</taxon>
    </lineage>
</organism>
<dbReference type="RefSeq" id="WP_213497779.1">
    <property type="nucleotide sequence ID" value="NZ_CP074694.1"/>
</dbReference>
<dbReference type="EMBL" id="CP074694">
    <property type="protein sequence ID" value="QVL32889.1"/>
    <property type="molecule type" value="Genomic_DNA"/>
</dbReference>
<accession>A0A8E6B7W3</accession>
<keyword evidence="1" id="KW-0732">Signal</keyword>
<dbReference type="AlphaFoldDB" id="A0A8E6B7W3"/>
<evidence type="ECO:0000259" key="3">
    <source>
        <dbReference type="Pfam" id="PF00930"/>
    </source>
</evidence>
<evidence type="ECO:0000256" key="1">
    <source>
        <dbReference type="SAM" id="SignalP"/>
    </source>
</evidence>
<dbReference type="InterPro" id="IPR050278">
    <property type="entry name" value="Serine_Prot_S9B/DPPIV"/>
</dbReference>
<dbReference type="SUPFAM" id="SSF82171">
    <property type="entry name" value="DPP6 N-terminal domain-like"/>
    <property type="match status" value="1"/>
</dbReference>
<dbReference type="Gene3D" id="3.40.50.1820">
    <property type="entry name" value="alpha/beta hydrolase"/>
    <property type="match status" value="1"/>
</dbReference>
<dbReference type="PANTHER" id="PTHR11731:SF193">
    <property type="entry name" value="DIPEPTIDYL PEPTIDASE 9"/>
    <property type="match status" value="1"/>
</dbReference>
<evidence type="ECO:0000259" key="2">
    <source>
        <dbReference type="Pfam" id="PF00326"/>
    </source>
</evidence>
<dbReference type="GO" id="GO:0008239">
    <property type="term" value="F:dipeptidyl-peptidase activity"/>
    <property type="evidence" value="ECO:0007669"/>
    <property type="project" value="TreeGrafter"/>
</dbReference>
<evidence type="ECO:0000313" key="5">
    <source>
        <dbReference type="Proteomes" id="UP000676194"/>
    </source>
</evidence>
<dbReference type="GO" id="GO:0008236">
    <property type="term" value="F:serine-type peptidase activity"/>
    <property type="evidence" value="ECO:0007669"/>
    <property type="project" value="InterPro"/>
</dbReference>
<dbReference type="PANTHER" id="PTHR11731">
    <property type="entry name" value="PROTEASE FAMILY S9B,C DIPEPTIDYL-PEPTIDASE IV-RELATED"/>
    <property type="match status" value="1"/>
</dbReference>
<dbReference type="Pfam" id="PF00326">
    <property type="entry name" value="Peptidase_S9"/>
    <property type="match status" value="1"/>
</dbReference>
<dbReference type="Proteomes" id="UP000676194">
    <property type="component" value="Chromosome"/>
</dbReference>
<gene>
    <name evidence="4" type="ORF">KIH39_02925</name>
</gene>
<name>A0A8E6B7W3_9BACT</name>
<dbReference type="InterPro" id="IPR001375">
    <property type="entry name" value="Peptidase_S9_cat"/>
</dbReference>
<dbReference type="SUPFAM" id="SSF53474">
    <property type="entry name" value="alpha/beta-Hydrolases"/>
    <property type="match status" value="1"/>
</dbReference>
<sequence length="790" mass="90258">MRWLGFSLILLVLPVDSHAQDKPVNDQPDTSFLREYAESQGFLRGRPGNFQFTEDNKYVLFLRSRASEPQLALHSLDLATGKIEELLLASQLMGTKEENLTIEEKARRERMRIVARGISNYFQIPNSQQLLIPLSGKLYTFDRLQKKSQELKLSGSPIDPQLSPDGRKVGYVLLQDVYVYDLATDKESRITHGGTLVKTHGLAEFVAQEEMKRMHGFWWSPDSKMMLIEEADHEGLEQWTVNDPSKPDRAGLPQYYPRPGKKNAKVRVGLISLEDGQAGKEPSWLKFEEITFPEFDPQSGSPSPKSAESWEYLTNVGWSNETGLLIIWQTRSQQHQAIFRVEGEKKDTEIISRQHNSRFLNLYPESLKSLPKSKLFFATYQRDFDRLCFQNSESGKGVFSFADLDQKKISDLSEPALFEKLISAKSDGTEFIITGYPFKDAEANGSSEIHLYRIRIPKNEGEDLKLERFSEEPGQHTAVFARDHSWSVRTHTSIKNMPQSSVWFGNQKKFDIPSVGAEPKLDLRWEWLNVVSGETFNSPRNETRELNFSTCILRPTNFDPKKKYPVIVDVYGGPHHLTVVNAMRPWLIKQWLANQGFIIVGIDNRGTPGKGIEWERNIYGKFGSIPLADQQLALRQLALKYPELDIDRSGIVGWSFGGYMSALAMLDEKSFFKAGVAGAPVTDWEDYDTHYTERYMGLLPEHQKDYDEANLIKKAKNLRGPLMLVHGSADDNVYFRHSLRLADALFRAGKDFEFVPLAGITHMYQADPEVTEKLWVRTAKFFKKHLGEPK</sequence>
<dbReference type="Pfam" id="PF00930">
    <property type="entry name" value="DPPIV_N"/>
    <property type="match status" value="1"/>
</dbReference>
<feature type="signal peptide" evidence="1">
    <location>
        <begin position="1"/>
        <end position="19"/>
    </location>
</feature>
<dbReference type="InterPro" id="IPR029058">
    <property type="entry name" value="AB_hydrolase_fold"/>
</dbReference>
<dbReference type="InterPro" id="IPR002469">
    <property type="entry name" value="Peptidase_S9B_N"/>
</dbReference>
<dbReference type="KEGG" id="tsph:KIH39_02925"/>
<feature type="domain" description="Peptidase S9 prolyl oligopeptidase catalytic" evidence="2">
    <location>
        <begin position="589"/>
        <end position="787"/>
    </location>
</feature>
<dbReference type="GO" id="GO:0006508">
    <property type="term" value="P:proteolysis"/>
    <property type="evidence" value="ECO:0007669"/>
    <property type="project" value="InterPro"/>
</dbReference>
<protein>
    <submittedName>
        <fullName evidence="4">Prolyl oligopeptidase family serine peptidase</fullName>
    </submittedName>
</protein>
<feature type="domain" description="Dipeptidylpeptidase IV N-terminal" evidence="3">
    <location>
        <begin position="133"/>
        <end position="496"/>
    </location>
</feature>
<feature type="chain" id="PRO_5034764799" evidence="1">
    <location>
        <begin position="20"/>
        <end position="790"/>
    </location>
</feature>